<evidence type="ECO:0000256" key="6">
    <source>
        <dbReference type="ARBA" id="ARBA00023237"/>
    </source>
</evidence>
<comment type="subcellular location">
    <subcellularLocation>
        <location evidence="7">Cell outer membrane</location>
        <topology evidence="7">Lipid-anchor</topology>
    </subcellularLocation>
    <subcellularLocation>
        <location evidence="7">Bacterial flagellum basal body</location>
    </subcellularLocation>
</comment>
<keyword evidence="3 7" id="KW-0732">Signal</keyword>
<comment type="subunit">
    <text evidence="7">The basal body constitutes a major portion of the flagellar organelle and consists of four rings (L,P,S, and M) mounted on a central rod.</text>
</comment>
<proteinExistence type="inferred from homology"/>
<keyword evidence="9" id="KW-0282">Flagellum</keyword>
<feature type="chain" id="PRO_5027560366" description="Flagellar L-ring protein" evidence="8">
    <location>
        <begin position="22"/>
        <end position="225"/>
    </location>
</feature>
<gene>
    <name evidence="7" type="primary">flgH</name>
    <name evidence="9" type="ORF">ENN04_04275</name>
</gene>
<evidence type="ECO:0000256" key="5">
    <source>
        <dbReference type="ARBA" id="ARBA00023143"/>
    </source>
</evidence>
<evidence type="ECO:0000256" key="1">
    <source>
        <dbReference type="ARBA" id="ARBA00002591"/>
    </source>
</evidence>
<evidence type="ECO:0000256" key="7">
    <source>
        <dbReference type="HAMAP-Rule" id="MF_00415"/>
    </source>
</evidence>
<dbReference type="GO" id="GO:0003774">
    <property type="term" value="F:cytoskeletal motor activity"/>
    <property type="evidence" value="ECO:0007669"/>
    <property type="project" value="InterPro"/>
</dbReference>
<evidence type="ECO:0000256" key="2">
    <source>
        <dbReference type="ARBA" id="ARBA00006929"/>
    </source>
</evidence>
<dbReference type="EMBL" id="DSAC01000052">
    <property type="protein sequence ID" value="HHO73836.1"/>
    <property type="molecule type" value="Genomic_DNA"/>
</dbReference>
<dbReference type="HAMAP" id="MF_00415">
    <property type="entry name" value="FlgH"/>
    <property type="match status" value="1"/>
</dbReference>
<evidence type="ECO:0000313" key="9">
    <source>
        <dbReference type="EMBL" id="HHO73836.1"/>
    </source>
</evidence>
<evidence type="ECO:0000256" key="3">
    <source>
        <dbReference type="ARBA" id="ARBA00022729"/>
    </source>
</evidence>
<organism evidence="9">
    <name type="scientific">Thermocrinis ruber</name>
    <dbReference type="NCBI Taxonomy" id="75906"/>
    <lineage>
        <taxon>Bacteria</taxon>
        <taxon>Pseudomonadati</taxon>
        <taxon>Aquificota</taxon>
        <taxon>Aquificia</taxon>
        <taxon>Aquificales</taxon>
        <taxon>Aquificaceae</taxon>
        <taxon>Thermocrinis</taxon>
    </lineage>
</organism>
<dbReference type="PRINTS" id="PR01008">
    <property type="entry name" value="FLGLRINGFLGH"/>
</dbReference>
<keyword evidence="9" id="KW-0969">Cilium</keyword>
<keyword evidence="6 7" id="KW-0998">Cell outer membrane</keyword>
<keyword evidence="4 7" id="KW-0472">Membrane</keyword>
<dbReference type="AlphaFoldDB" id="A0A7C5X3I1"/>
<reference evidence="9" key="1">
    <citation type="journal article" date="2020" name="mSystems">
        <title>Genome- and Community-Level Interaction Insights into Carbon Utilization and Element Cycling Functions of Hydrothermarchaeota in Hydrothermal Sediment.</title>
        <authorList>
            <person name="Zhou Z."/>
            <person name="Liu Y."/>
            <person name="Xu W."/>
            <person name="Pan J."/>
            <person name="Luo Z.H."/>
            <person name="Li M."/>
        </authorList>
    </citation>
    <scope>NUCLEOTIDE SEQUENCE [LARGE SCALE GENOMIC DNA]</scope>
    <source>
        <strain evidence="9">SpSt-114</strain>
    </source>
</reference>
<keyword evidence="7" id="KW-0449">Lipoprotein</keyword>
<dbReference type="PROSITE" id="PS51257">
    <property type="entry name" value="PROKAR_LIPOPROTEIN"/>
    <property type="match status" value="1"/>
</dbReference>
<keyword evidence="9" id="KW-0966">Cell projection</keyword>
<dbReference type="Pfam" id="PF02107">
    <property type="entry name" value="FlgH"/>
    <property type="match status" value="1"/>
</dbReference>
<name>A0A7C5X3I1_9AQUI</name>
<comment type="similarity">
    <text evidence="2 7">Belongs to the FlgH family.</text>
</comment>
<dbReference type="GO" id="GO:0009427">
    <property type="term" value="C:bacterial-type flagellum basal body, distal rod, L ring"/>
    <property type="evidence" value="ECO:0007669"/>
    <property type="project" value="InterPro"/>
</dbReference>
<feature type="signal peptide" evidence="8">
    <location>
        <begin position="1"/>
        <end position="21"/>
    </location>
</feature>
<dbReference type="PANTHER" id="PTHR34933:SF1">
    <property type="entry name" value="FLAGELLAR L-RING PROTEIN"/>
    <property type="match status" value="1"/>
</dbReference>
<comment type="function">
    <text evidence="1 7">Assembles around the rod to form the L-ring and probably protects the motor/basal body from shearing forces during rotation.</text>
</comment>
<protein>
    <recommendedName>
        <fullName evidence="7">Flagellar L-ring protein</fullName>
    </recommendedName>
    <alternativeName>
        <fullName evidence="7">Basal body L-ring protein</fullName>
    </alternativeName>
</protein>
<sequence>MGKGMRFAGVFLILAFVFSCAPKPSTLEEYERKNPYPAQEQRVEYAGKGSLMPKEGFKDLYSDLKASKVGDIIYVQVIESINAVESVANQTGRSASFKESVASLFGISASTLNKLSAQGSGQFGTKGTGKVQQTGLLTTKLAGRVVKVYPNGTMLIEAKKAFYMNNAQREVLLRGIVRPQDIDSSNTVTSDKIANLEVYIDGKGFLADGGSPGWLARILAKVLPF</sequence>
<dbReference type="PANTHER" id="PTHR34933">
    <property type="entry name" value="FLAGELLAR L-RING PROTEIN"/>
    <property type="match status" value="1"/>
</dbReference>
<evidence type="ECO:0000256" key="8">
    <source>
        <dbReference type="SAM" id="SignalP"/>
    </source>
</evidence>
<dbReference type="GO" id="GO:0009279">
    <property type="term" value="C:cell outer membrane"/>
    <property type="evidence" value="ECO:0007669"/>
    <property type="project" value="UniProtKB-SubCell"/>
</dbReference>
<accession>A0A7C5X3I1</accession>
<dbReference type="InterPro" id="IPR000527">
    <property type="entry name" value="Flag_Lring"/>
</dbReference>
<keyword evidence="5 7" id="KW-0975">Bacterial flagellum</keyword>
<evidence type="ECO:0000256" key="4">
    <source>
        <dbReference type="ARBA" id="ARBA00023136"/>
    </source>
</evidence>
<comment type="caution">
    <text evidence="9">The sequence shown here is derived from an EMBL/GenBank/DDBJ whole genome shotgun (WGS) entry which is preliminary data.</text>
</comment>
<dbReference type="GO" id="GO:0071973">
    <property type="term" value="P:bacterial-type flagellum-dependent cell motility"/>
    <property type="evidence" value="ECO:0007669"/>
    <property type="project" value="InterPro"/>
</dbReference>